<dbReference type="SMART" id="SM00369">
    <property type="entry name" value="LRR_TYP"/>
    <property type="match status" value="13"/>
</dbReference>
<evidence type="ECO:0000256" key="13">
    <source>
        <dbReference type="SAM" id="SignalP"/>
    </source>
</evidence>
<organism evidence="15">
    <name type="scientific">Eriocheir sinensis</name>
    <name type="common">Chinese mitten crab</name>
    <dbReference type="NCBI Taxonomy" id="95602"/>
    <lineage>
        <taxon>Eukaryota</taxon>
        <taxon>Metazoa</taxon>
        <taxon>Ecdysozoa</taxon>
        <taxon>Arthropoda</taxon>
        <taxon>Crustacea</taxon>
        <taxon>Multicrustacea</taxon>
        <taxon>Malacostraca</taxon>
        <taxon>Eumalacostraca</taxon>
        <taxon>Eucarida</taxon>
        <taxon>Decapoda</taxon>
        <taxon>Pleocyemata</taxon>
        <taxon>Brachyura</taxon>
        <taxon>Eubrachyura</taxon>
        <taxon>Grapsoidea</taxon>
        <taxon>Varunidae</taxon>
        <taxon>Eriocheir</taxon>
    </lineage>
</organism>
<dbReference type="AlphaFoldDB" id="U3LV87"/>
<dbReference type="SUPFAM" id="SSF52058">
    <property type="entry name" value="L domain-like"/>
    <property type="match status" value="3"/>
</dbReference>
<dbReference type="Pfam" id="PF13855">
    <property type="entry name" value="LRR_8"/>
    <property type="match status" value="2"/>
</dbReference>
<reference evidence="15" key="2">
    <citation type="journal article" date="2013" name="Fish Shellfish Immunol.">
        <title>Two novel Toll genes (EsToll1 and EsToll2) from Eriocheir sinensis are differentially induced by lipopolysaccharide, peptidoglycan and zymosan.</title>
        <authorList>
            <person name="Yu A.Q."/>
            <person name="Jin X.K."/>
            <person name="Guo X.N."/>
            <person name="Li S."/>
            <person name="Wu M.H."/>
            <person name="Li W.W."/>
            <person name="Wang Q."/>
        </authorList>
    </citation>
    <scope>NUCLEOTIDE SEQUENCE</scope>
</reference>
<evidence type="ECO:0000256" key="7">
    <source>
        <dbReference type="ARBA" id="ARBA00022989"/>
    </source>
</evidence>
<dbReference type="Pfam" id="PF01582">
    <property type="entry name" value="TIR"/>
    <property type="match status" value="1"/>
</dbReference>
<dbReference type="PROSITE" id="PS51450">
    <property type="entry name" value="LRR"/>
    <property type="match status" value="2"/>
</dbReference>
<sequence>MAPQRRLPAAPWLALFLVGLAIPLSFTCPNCYKSFDTLSCSMNATFAQQYKLELKDDNGTTDSLLSLRCDYRASHLDLAFHKGCNFSSVQHVSLSLCPLFNVSFSKAFAELGILPEKILQVTFDNRGVRTDLKLERWHLDGLTNLEFLDLKNTKFTTIPPDLLQATPKLQHFFFSQANMSTVPETLFAGASHLKSIHLINNNFESLPDNLFSNIFTLTGLTVYGNTLGEISPKLLSSIPKVYQLELSINKIRKITSDTFLNLPKLKTLYLKINELESLPEDIFHNCPDLETVNLQYNKLQALPSQLFSKSKMITDLSFSNNKIIEIPQGLFQGLINLTELSMSANALEKIPEGSFADLISLEKLSLNDNPLKTLLSGTFNSHHKLKTLDLKNASLSDLPSNIFKTCESLEEIDLSDNHLSELRSTFFPHPITVLRILRLGNNNLSFSTIVSKPEAREAGRTDEVLLEQFPLSDQVGLTELTLNSNRIKAIPHAFRNLQNLMQLDLRNNSIEYLDNFDFLWNPDHGNLDRSNASQAERQDLNSDIPKRVVGVKLRDNPLICDCNLYKFARLLQEKNSEQDKNMVHLEVEDSNAVKCSPPNNRSDQKLVMTLDFTKLFCYRKECHPSCSCAIRPHDHMFIMDCASQGLQAIPKLKPYLPKGNYSITLSVTNNSIASLEGLQSPSYNNLVNLTIPSNHLKVINESYLPKTLQVLDVRRNYLTNFCPSVISFLNATNANLGLGGNPWLCDCQLVDLHVFLRDPKRKLADSHSILCSNLNKQLLSLTEEELCPTIQRPMVVATIASTTVLLVVFFVLGTVVVFNFQQEIKVWLFNHRMCLWAVAKEEADANKKYDAFISYSNKDEEYVNTVLVPGLECGEPRYRVCLHYRDWVPGEYIQNQIDQSIEDSHRTIVVLSSNFIENVWGQIEFKTAHSKALREKSKKIIVIVLGQVPPESEMDEELKLYLSTRTYLQSDHPKFWENLRYAMPHPQEFFQKKQNKTKKTERLELVHKNAKPK</sequence>
<dbReference type="InterPro" id="IPR000483">
    <property type="entry name" value="Cys-rich_flank_reg_C"/>
</dbReference>
<dbReference type="Pfam" id="PF13306">
    <property type="entry name" value="LRR_5"/>
    <property type="match status" value="2"/>
</dbReference>
<dbReference type="SMART" id="SM00255">
    <property type="entry name" value="TIR"/>
    <property type="match status" value="1"/>
</dbReference>
<keyword evidence="7 12" id="KW-1133">Transmembrane helix</keyword>
<dbReference type="PROSITE" id="PS50104">
    <property type="entry name" value="TIR"/>
    <property type="match status" value="1"/>
</dbReference>
<evidence type="ECO:0000256" key="12">
    <source>
        <dbReference type="SAM" id="Phobius"/>
    </source>
</evidence>
<keyword evidence="3" id="KW-0433">Leucine-rich repeat</keyword>
<dbReference type="PRINTS" id="PR01537">
    <property type="entry name" value="INTRLKN1R1F"/>
</dbReference>
<keyword evidence="6" id="KW-0677">Repeat</keyword>
<dbReference type="EMBL" id="JX295852">
    <property type="protein sequence ID" value="AGK90305.1"/>
    <property type="molecule type" value="mRNA"/>
</dbReference>
<feature type="region of interest" description="Disordered" evidence="11">
    <location>
        <begin position="992"/>
        <end position="1013"/>
    </location>
</feature>
<protein>
    <submittedName>
        <fullName evidence="15">Toll-like receptor</fullName>
    </submittedName>
</protein>
<feature type="transmembrane region" description="Helical" evidence="12">
    <location>
        <begin position="794"/>
        <end position="820"/>
    </location>
</feature>
<proteinExistence type="evidence at transcript level"/>
<dbReference type="Gene3D" id="3.40.50.10140">
    <property type="entry name" value="Toll/interleukin-1 receptor homology (TIR) domain"/>
    <property type="match status" value="1"/>
</dbReference>
<evidence type="ECO:0000256" key="6">
    <source>
        <dbReference type="ARBA" id="ARBA00022737"/>
    </source>
</evidence>
<dbReference type="FunFam" id="3.40.50.10140:FF:000021">
    <property type="entry name" value="Toll receptor 13"/>
    <property type="match status" value="1"/>
</dbReference>
<evidence type="ECO:0000256" key="9">
    <source>
        <dbReference type="ARBA" id="ARBA00023170"/>
    </source>
</evidence>
<feature type="domain" description="TIR" evidence="14">
    <location>
        <begin position="847"/>
        <end position="983"/>
    </location>
</feature>
<dbReference type="InterPro" id="IPR001611">
    <property type="entry name" value="Leu-rich_rpt"/>
</dbReference>
<keyword evidence="8 12" id="KW-0472">Membrane</keyword>
<evidence type="ECO:0000256" key="1">
    <source>
        <dbReference type="ARBA" id="ARBA00004479"/>
    </source>
</evidence>
<dbReference type="GO" id="GO:0007165">
    <property type="term" value="P:signal transduction"/>
    <property type="evidence" value="ECO:0007669"/>
    <property type="project" value="InterPro"/>
</dbReference>
<evidence type="ECO:0000256" key="2">
    <source>
        <dbReference type="ARBA" id="ARBA00009634"/>
    </source>
</evidence>
<dbReference type="PANTHER" id="PTHR24365:SF541">
    <property type="entry name" value="PROTEIN TOLL-RELATED"/>
    <property type="match status" value="1"/>
</dbReference>
<evidence type="ECO:0000256" key="4">
    <source>
        <dbReference type="ARBA" id="ARBA00022692"/>
    </source>
</evidence>
<feature type="compositionally biased region" description="Basic and acidic residues" evidence="11">
    <location>
        <begin position="998"/>
        <end position="1007"/>
    </location>
</feature>
<dbReference type="InterPro" id="IPR000157">
    <property type="entry name" value="TIR_dom"/>
</dbReference>
<evidence type="ECO:0000313" key="15">
    <source>
        <dbReference type="EMBL" id="AGK90305.1"/>
    </source>
</evidence>
<dbReference type="Gene3D" id="3.80.10.10">
    <property type="entry name" value="Ribonuclease Inhibitor"/>
    <property type="match status" value="3"/>
</dbReference>
<dbReference type="SUPFAM" id="SSF52200">
    <property type="entry name" value="Toll/Interleukin receptor TIR domain"/>
    <property type="match status" value="1"/>
</dbReference>
<evidence type="ECO:0000256" key="8">
    <source>
        <dbReference type="ARBA" id="ARBA00023136"/>
    </source>
</evidence>
<dbReference type="SMART" id="SM00082">
    <property type="entry name" value="LRRCT"/>
    <property type="match status" value="2"/>
</dbReference>
<accession>U3LV87</accession>
<dbReference type="InterPro" id="IPR032675">
    <property type="entry name" value="LRR_dom_sf"/>
</dbReference>
<dbReference type="GO" id="GO:0038023">
    <property type="term" value="F:signaling receptor activity"/>
    <property type="evidence" value="ECO:0007669"/>
    <property type="project" value="TreeGrafter"/>
</dbReference>
<evidence type="ECO:0000256" key="3">
    <source>
        <dbReference type="ARBA" id="ARBA00022614"/>
    </source>
</evidence>
<comment type="similarity">
    <text evidence="2">Belongs to the Toll-like receptor family.</text>
</comment>
<comment type="subcellular location">
    <subcellularLocation>
        <location evidence="1">Membrane</location>
        <topology evidence="1">Single-pass type I membrane protein</topology>
    </subcellularLocation>
</comment>
<evidence type="ECO:0000256" key="10">
    <source>
        <dbReference type="ARBA" id="ARBA00023180"/>
    </source>
</evidence>
<evidence type="ECO:0000256" key="5">
    <source>
        <dbReference type="ARBA" id="ARBA00022729"/>
    </source>
</evidence>
<dbReference type="InterPro" id="IPR003591">
    <property type="entry name" value="Leu-rich_rpt_typical-subtyp"/>
</dbReference>
<dbReference type="InterPro" id="IPR035897">
    <property type="entry name" value="Toll_tir_struct_dom_sf"/>
</dbReference>
<feature type="chain" id="PRO_5004646741" evidence="13">
    <location>
        <begin position="28"/>
        <end position="1013"/>
    </location>
</feature>
<keyword evidence="9 15" id="KW-0675">Receptor</keyword>
<keyword evidence="5 13" id="KW-0732">Signal</keyword>
<dbReference type="PANTHER" id="PTHR24365">
    <property type="entry name" value="TOLL-LIKE RECEPTOR"/>
    <property type="match status" value="1"/>
</dbReference>
<dbReference type="SMR" id="U3LV87"/>
<dbReference type="FunFam" id="3.80.10.10:FF:000770">
    <property type="entry name" value="Uncharacterized protein"/>
    <property type="match status" value="1"/>
</dbReference>
<keyword evidence="10" id="KW-0325">Glycoprotein</keyword>
<feature type="signal peptide" evidence="13">
    <location>
        <begin position="1"/>
        <end position="27"/>
    </location>
</feature>
<keyword evidence="4 12" id="KW-0812">Transmembrane</keyword>
<dbReference type="GO" id="GO:0005886">
    <property type="term" value="C:plasma membrane"/>
    <property type="evidence" value="ECO:0007669"/>
    <property type="project" value="TreeGrafter"/>
</dbReference>
<evidence type="ECO:0000259" key="14">
    <source>
        <dbReference type="PROSITE" id="PS50104"/>
    </source>
</evidence>
<dbReference type="SMART" id="SM00364">
    <property type="entry name" value="LRR_BAC"/>
    <property type="match status" value="6"/>
</dbReference>
<name>U3LV87_ERISI</name>
<reference evidence="15" key="1">
    <citation type="submission" date="2012-07" db="EMBL/GenBank/DDBJ databases">
        <authorList>
            <person name="Yu A.-Q."/>
            <person name="Jin X.-K."/>
            <person name="Li S."/>
            <person name="Guo X.-N."/>
            <person name="Cheng L."/>
            <person name="Wu M.-H."/>
            <person name="Wang Q."/>
        </authorList>
    </citation>
    <scope>NUCLEOTIDE SEQUENCE</scope>
</reference>
<evidence type="ECO:0000256" key="11">
    <source>
        <dbReference type="SAM" id="MobiDB-lite"/>
    </source>
</evidence>
<dbReference type="OrthoDB" id="1421090at2759"/>
<dbReference type="InterPro" id="IPR026906">
    <property type="entry name" value="LRR_5"/>
</dbReference>